<name>A0A7W3JK46_9MICO</name>
<evidence type="ECO:0000313" key="2">
    <source>
        <dbReference type="EMBL" id="MBA8814240.1"/>
    </source>
</evidence>
<protein>
    <submittedName>
        <fullName evidence="2">Uncharacterized protein</fullName>
    </submittedName>
</protein>
<dbReference type="EMBL" id="JACGWW010000003">
    <property type="protein sequence ID" value="MBA8814240.1"/>
    <property type="molecule type" value="Genomic_DNA"/>
</dbReference>
<accession>A0A7W3JK46</accession>
<sequence>MAAMISSVACRRALPDEAAPWCDRSSGSPKATVNRRRRGTLEPTGCSSSVPIRPTGTTGAPLVSASQATPVRPR</sequence>
<evidence type="ECO:0000256" key="1">
    <source>
        <dbReference type="SAM" id="MobiDB-lite"/>
    </source>
</evidence>
<dbReference type="AlphaFoldDB" id="A0A7W3JK46"/>
<proteinExistence type="predicted"/>
<gene>
    <name evidence="2" type="ORF">FB463_002506</name>
</gene>
<dbReference type="Proteomes" id="UP000522688">
    <property type="component" value="Unassembled WGS sequence"/>
</dbReference>
<feature type="compositionally biased region" description="Polar residues" evidence="1">
    <location>
        <begin position="45"/>
        <end position="74"/>
    </location>
</feature>
<feature type="region of interest" description="Disordered" evidence="1">
    <location>
        <begin position="18"/>
        <end position="74"/>
    </location>
</feature>
<organism evidence="2 3">
    <name type="scientific">Frigoribacterium faeni</name>
    <dbReference type="NCBI Taxonomy" id="145483"/>
    <lineage>
        <taxon>Bacteria</taxon>
        <taxon>Bacillati</taxon>
        <taxon>Actinomycetota</taxon>
        <taxon>Actinomycetes</taxon>
        <taxon>Micrococcales</taxon>
        <taxon>Microbacteriaceae</taxon>
        <taxon>Frigoribacterium</taxon>
    </lineage>
</organism>
<evidence type="ECO:0000313" key="3">
    <source>
        <dbReference type="Proteomes" id="UP000522688"/>
    </source>
</evidence>
<comment type="caution">
    <text evidence="2">The sequence shown here is derived from an EMBL/GenBank/DDBJ whole genome shotgun (WGS) entry which is preliminary data.</text>
</comment>
<reference evidence="2 3" key="1">
    <citation type="submission" date="2020-07" db="EMBL/GenBank/DDBJ databases">
        <title>Sequencing the genomes of 1000 actinobacteria strains.</title>
        <authorList>
            <person name="Klenk H.-P."/>
        </authorList>
    </citation>
    <scope>NUCLEOTIDE SEQUENCE [LARGE SCALE GENOMIC DNA]</scope>
    <source>
        <strain evidence="2 3">DSM 10309</strain>
    </source>
</reference>